<dbReference type="PANTHER" id="PTHR21292">
    <property type="entry name" value="EXOCYST COMPLEX COMPONENT SEC6-RELATED"/>
    <property type="match status" value="1"/>
</dbReference>
<dbReference type="Gene3D" id="1.10.357.70">
    <property type="entry name" value="Exocyst complex component Sec6, C-terminal domain"/>
    <property type="match status" value="1"/>
</dbReference>
<dbReference type="InterPro" id="IPR042532">
    <property type="entry name" value="EXOC3/Sec6_C"/>
</dbReference>
<sequence>MMVEDLGVEAKEAAVREVAKLLPLPELLQSISSIKADYIARQQANDAQLSTMVAEQVEQAEAGLEALSASEKTINELRDNFISIDKLCQECQTLIDNHDQIKLLSNARNNLNKTLKDVEGMMSISVEAAAARDSLSDDKEIVNTYERLTALDGKRRFALAAAGEEVGRLREYFEDVDRTWETFEKTLWGHVSNFHKLSKESPQTLVRALRVVEMQEILDEQLAEEAAEAEGEGAMASVANPRRPGKKSTTTSASSKGLAQQKLKVQGKGYKDKCYEQIRKSVEDRFDRLLTLVFEDLKSALEEARMIGEELGDIYDYVAPCFPPRYEIFQLMVNLYTERFIHMLRSLSDRATDLTNIEILKVTGWVVEYQENLIALGVDDSLAQVCSESGSMDPLMNAYVERMQATTKKWYMNILEADKVQPPKKTEEGKLYTPAAVDLFRILGEQVQIVMIDFQAAEKQRVGEPASDIGLEPLCAMINNNLRCYDLAMELSNSTLEALPQNYAEQVNFEDTCKGFLEVAKEAVHQTVRVIFEDPGVQELLVKLYQKDWAEGQVTEFLVATFSDYFTDVKMYVEERSFRRFVEACLEETVVVYVDHLLTQKNYIKEETIERMRLDEEVLMDFFREYISASKVESRIRIMSDLRELASAESLDAFTLVYSNILEHQPDCPAEVVEKLVGLREGIPKKDTKEVVQECKEIYENTLVDGNPPKTGFVFPRVKCLAASKGSLWRKRI</sequence>
<dbReference type="InterPro" id="IPR010326">
    <property type="entry name" value="EXOC3/Sec6"/>
</dbReference>
<dbReference type="EMBL" id="LR031574">
    <property type="protein sequence ID" value="VDD00772.1"/>
    <property type="molecule type" value="Genomic_DNA"/>
</dbReference>
<reference evidence="3" key="1">
    <citation type="submission" date="2018-11" db="EMBL/GenBank/DDBJ databases">
        <authorList>
            <consortium name="Genoscope - CEA"/>
            <person name="William W."/>
        </authorList>
    </citation>
    <scope>NUCLEOTIDE SEQUENCE</scope>
</reference>
<feature type="region of interest" description="Disordered" evidence="2">
    <location>
        <begin position="223"/>
        <end position="264"/>
    </location>
</feature>
<feature type="compositionally biased region" description="Low complexity" evidence="2">
    <location>
        <begin position="247"/>
        <end position="256"/>
    </location>
</feature>
<name>A0A3P6BWU3_BRACM</name>
<dbReference type="Gene3D" id="1.10.357.50">
    <property type="match status" value="2"/>
</dbReference>
<evidence type="ECO:0000313" key="3">
    <source>
        <dbReference type="EMBL" id="VDD00772.1"/>
    </source>
</evidence>
<organism evidence="3">
    <name type="scientific">Brassica campestris</name>
    <name type="common">Field mustard</name>
    <dbReference type="NCBI Taxonomy" id="3711"/>
    <lineage>
        <taxon>Eukaryota</taxon>
        <taxon>Viridiplantae</taxon>
        <taxon>Streptophyta</taxon>
        <taxon>Embryophyta</taxon>
        <taxon>Tracheophyta</taxon>
        <taxon>Spermatophyta</taxon>
        <taxon>Magnoliopsida</taxon>
        <taxon>eudicotyledons</taxon>
        <taxon>Gunneridae</taxon>
        <taxon>Pentapetalae</taxon>
        <taxon>rosids</taxon>
        <taxon>malvids</taxon>
        <taxon>Brassicales</taxon>
        <taxon>Brassicaceae</taxon>
        <taxon>Brassiceae</taxon>
        <taxon>Brassica</taxon>
    </lineage>
</organism>
<gene>
    <name evidence="3" type="ORF">BRAA07T30693Z</name>
</gene>
<accession>A0A3P6BWU3</accession>
<protein>
    <submittedName>
        <fullName evidence="3">Uncharacterized protein</fullName>
    </submittedName>
</protein>
<evidence type="ECO:0000256" key="1">
    <source>
        <dbReference type="ARBA" id="ARBA00009447"/>
    </source>
</evidence>
<proteinExistence type="inferred from homology"/>
<dbReference type="GO" id="GO:0000145">
    <property type="term" value="C:exocyst"/>
    <property type="evidence" value="ECO:0007669"/>
    <property type="project" value="InterPro"/>
</dbReference>
<evidence type="ECO:0000256" key="2">
    <source>
        <dbReference type="SAM" id="MobiDB-lite"/>
    </source>
</evidence>
<dbReference type="PANTHER" id="PTHR21292:SF15">
    <property type="entry name" value="(RAPE) HYPOTHETICAL PROTEIN"/>
    <property type="match status" value="1"/>
</dbReference>
<dbReference type="FunFam" id="1.10.357.70:FF:000002">
    <property type="entry name" value="Exocyst complex component SEC6"/>
    <property type="match status" value="1"/>
</dbReference>
<dbReference type="Pfam" id="PF06046">
    <property type="entry name" value="Sec6"/>
    <property type="match status" value="1"/>
</dbReference>
<dbReference type="AlphaFoldDB" id="A0A3P6BWU3"/>
<comment type="similarity">
    <text evidence="1">Belongs to the SEC6 family.</text>
</comment>
<dbReference type="GO" id="GO:0006887">
    <property type="term" value="P:exocytosis"/>
    <property type="evidence" value="ECO:0007669"/>
    <property type="project" value="InterPro"/>
</dbReference>